<dbReference type="HOGENOM" id="CLU_3126601_0_0_1"/>
<organism evidence="2">
    <name type="scientific">Drosophila sechellia</name>
    <name type="common">Fruit fly</name>
    <dbReference type="NCBI Taxonomy" id="7238"/>
    <lineage>
        <taxon>Eukaryota</taxon>
        <taxon>Metazoa</taxon>
        <taxon>Ecdysozoa</taxon>
        <taxon>Arthropoda</taxon>
        <taxon>Hexapoda</taxon>
        <taxon>Insecta</taxon>
        <taxon>Pterygota</taxon>
        <taxon>Neoptera</taxon>
        <taxon>Endopterygota</taxon>
        <taxon>Diptera</taxon>
        <taxon>Brachycera</taxon>
        <taxon>Muscomorpha</taxon>
        <taxon>Ephydroidea</taxon>
        <taxon>Drosophilidae</taxon>
        <taxon>Drosophila</taxon>
        <taxon>Sophophora</taxon>
    </lineage>
</organism>
<dbReference type="AlphaFoldDB" id="B4IPQ5"/>
<sequence length="50" mass="5200">MGCATTSVKISSIVLNAVLGVSHPIHGLLITSTTSDIFCIYVHPCSVQGK</sequence>
<evidence type="ECO:0000313" key="1">
    <source>
        <dbReference type="EMBL" id="EDW55847.1"/>
    </source>
</evidence>
<gene>
    <name evidence="1" type="primary">Dsec\GM26817</name>
    <name evidence="1" type="ORF">Dsec_GM26817</name>
</gene>
<reference evidence="1 2" key="1">
    <citation type="journal article" date="2007" name="Nature">
        <title>Evolution of genes and genomes on the Drosophila phylogeny.</title>
        <authorList>
            <consortium name="Drosophila 12 Genomes Consortium"/>
            <person name="Clark A.G."/>
            <person name="Eisen M.B."/>
            <person name="Smith D.R."/>
            <person name="Bergman C.M."/>
            <person name="Oliver B."/>
            <person name="Markow T.A."/>
            <person name="Kaufman T.C."/>
            <person name="Kellis M."/>
            <person name="Gelbart W."/>
            <person name="Iyer V.N."/>
            <person name="Pollard D.A."/>
            <person name="Sackton T.B."/>
            <person name="Larracuente A.M."/>
            <person name="Singh N.D."/>
            <person name="Abad J.P."/>
            <person name="Abt D.N."/>
            <person name="Adryan B."/>
            <person name="Aguade M."/>
            <person name="Akashi H."/>
            <person name="Anderson W.W."/>
            <person name="Aquadro C.F."/>
            <person name="Ardell D.H."/>
            <person name="Arguello R."/>
            <person name="Artieri C.G."/>
            <person name="Barbash D.A."/>
            <person name="Barker D."/>
            <person name="Barsanti P."/>
            <person name="Batterham P."/>
            <person name="Batzoglou S."/>
            <person name="Begun D."/>
            <person name="Bhutkar A."/>
            <person name="Blanco E."/>
            <person name="Bosak S.A."/>
            <person name="Bradley R.K."/>
            <person name="Brand A.D."/>
            <person name="Brent M.R."/>
            <person name="Brooks A.N."/>
            <person name="Brown R.H."/>
            <person name="Butlin R.K."/>
            <person name="Caggese C."/>
            <person name="Calvi B.R."/>
            <person name="Bernardo de Carvalho A."/>
            <person name="Caspi A."/>
            <person name="Castrezana S."/>
            <person name="Celniker S.E."/>
            <person name="Chang J.L."/>
            <person name="Chapple C."/>
            <person name="Chatterji S."/>
            <person name="Chinwalla A."/>
            <person name="Civetta A."/>
            <person name="Clifton S.W."/>
            <person name="Comeron J.M."/>
            <person name="Costello J.C."/>
            <person name="Coyne J.A."/>
            <person name="Daub J."/>
            <person name="David R.G."/>
            <person name="Delcher A.L."/>
            <person name="Delehaunty K."/>
            <person name="Do C.B."/>
            <person name="Ebling H."/>
            <person name="Edwards K."/>
            <person name="Eickbush T."/>
            <person name="Evans J.D."/>
            <person name="Filipski A."/>
            <person name="Findeiss S."/>
            <person name="Freyhult E."/>
            <person name="Fulton L."/>
            <person name="Fulton R."/>
            <person name="Garcia A.C."/>
            <person name="Gardiner A."/>
            <person name="Garfield D.A."/>
            <person name="Garvin B.E."/>
            <person name="Gibson G."/>
            <person name="Gilbert D."/>
            <person name="Gnerre S."/>
            <person name="Godfrey J."/>
            <person name="Good R."/>
            <person name="Gotea V."/>
            <person name="Gravely B."/>
            <person name="Greenberg A.J."/>
            <person name="Griffiths-Jones S."/>
            <person name="Gross S."/>
            <person name="Guigo R."/>
            <person name="Gustafson E.A."/>
            <person name="Haerty W."/>
            <person name="Hahn M.W."/>
            <person name="Halligan D.L."/>
            <person name="Halpern A.L."/>
            <person name="Halter G.M."/>
            <person name="Han M.V."/>
            <person name="Heger A."/>
            <person name="Hillier L."/>
            <person name="Hinrichs A.S."/>
            <person name="Holmes I."/>
            <person name="Hoskins R.A."/>
            <person name="Hubisz M.J."/>
            <person name="Hultmark D."/>
            <person name="Huntley M.A."/>
            <person name="Jaffe D.B."/>
            <person name="Jagadeeshan S."/>
            <person name="Jeck W.R."/>
            <person name="Johnson J."/>
            <person name="Jones C.D."/>
            <person name="Jordan W.C."/>
            <person name="Karpen G.H."/>
            <person name="Kataoka E."/>
            <person name="Keightley P.D."/>
            <person name="Kheradpour P."/>
            <person name="Kirkness E.F."/>
            <person name="Koerich L.B."/>
            <person name="Kristiansen K."/>
            <person name="Kudrna D."/>
            <person name="Kulathinal R.J."/>
            <person name="Kumar S."/>
            <person name="Kwok R."/>
            <person name="Lander E."/>
            <person name="Langley C.H."/>
            <person name="Lapoint R."/>
            <person name="Lazzaro B.P."/>
            <person name="Lee S.J."/>
            <person name="Levesque L."/>
            <person name="Li R."/>
            <person name="Lin C.F."/>
            <person name="Lin M.F."/>
            <person name="Lindblad-Toh K."/>
            <person name="Llopart A."/>
            <person name="Long M."/>
            <person name="Low L."/>
            <person name="Lozovsky E."/>
            <person name="Lu J."/>
            <person name="Luo M."/>
            <person name="Machado C.A."/>
            <person name="Makalowski W."/>
            <person name="Marzo M."/>
            <person name="Matsuda M."/>
            <person name="Matzkin L."/>
            <person name="McAllister B."/>
            <person name="McBride C.S."/>
            <person name="McKernan B."/>
            <person name="McKernan K."/>
            <person name="Mendez-Lago M."/>
            <person name="Minx P."/>
            <person name="Mollenhauer M.U."/>
            <person name="Montooth K."/>
            <person name="Mount S.M."/>
            <person name="Mu X."/>
            <person name="Myers E."/>
            <person name="Negre B."/>
            <person name="Newfeld S."/>
            <person name="Nielsen R."/>
            <person name="Noor M.A."/>
            <person name="O'Grady P."/>
            <person name="Pachter L."/>
            <person name="Papaceit M."/>
            <person name="Parisi M.J."/>
            <person name="Parisi M."/>
            <person name="Parts L."/>
            <person name="Pedersen J.S."/>
            <person name="Pesole G."/>
            <person name="Phillippy A.M."/>
            <person name="Ponting C.P."/>
            <person name="Pop M."/>
            <person name="Porcelli D."/>
            <person name="Powell J.R."/>
            <person name="Prohaska S."/>
            <person name="Pruitt K."/>
            <person name="Puig M."/>
            <person name="Quesneville H."/>
            <person name="Ram K.R."/>
            <person name="Rand D."/>
            <person name="Rasmussen M.D."/>
            <person name="Reed L.K."/>
            <person name="Reenan R."/>
            <person name="Reily A."/>
            <person name="Remington K.A."/>
            <person name="Rieger T.T."/>
            <person name="Ritchie M.G."/>
            <person name="Robin C."/>
            <person name="Rogers Y.H."/>
            <person name="Rohde C."/>
            <person name="Rozas J."/>
            <person name="Rubenfield M.J."/>
            <person name="Ruiz A."/>
            <person name="Russo S."/>
            <person name="Salzberg S.L."/>
            <person name="Sanchez-Gracia A."/>
            <person name="Saranga D.J."/>
            <person name="Sato H."/>
            <person name="Schaeffer S.W."/>
            <person name="Schatz M.C."/>
            <person name="Schlenke T."/>
            <person name="Schwartz R."/>
            <person name="Segarra C."/>
            <person name="Singh R.S."/>
            <person name="Sirot L."/>
            <person name="Sirota M."/>
            <person name="Sisneros N.B."/>
            <person name="Smith C.D."/>
            <person name="Smith T.F."/>
            <person name="Spieth J."/>
            <person name="Stage D.E."/>
            <person name="Stark A."/>
            <person name="Stephan W."/>
            <person name="Strausberg R.L."/>
            <person name="Strempel S."/>
            <person name="Sturgill D."/>
            <person name="Sutton G."/>
            <person name="Sutton G.G."/>
            <person name="Tao W."/>
            <person name="Teichmann S."/>
            <person name="Tobari Y.N."/>
            <person name="Tomimura Y."/>
            <person name="Tsolas J.M."/>
            <person name="Valente V.L."/>
            <person name="Venter E."/>
            <person name="Venter J.C."/>
            <person name="Vicario S."/>
            <person name="Vieira F.G."/>
            <person name="Vilella A.J."/>
            <person name="Villasante A."/>
            <person name="Walenz B."/>
            <person name="Wang J."/>
            <person name="Wasserman M."/>
            <person name="Watts T."/>
            <person name="Wilson D."/>
            <person name="Wilson R.K."/>
            <person name="Wing R.A."/>
            <person name="Wolfner M.F."/>
            <person name="Wong A."/>
            <person name="Wong G.K."/>
            <person name="Wu C.I."/>
            <person name="Wu G."/>
            <person name="Yamamoto D."/>
            <person name="Yang H.P."/>
            <person name="Yang S.P."/>
            <person name="Yorke J.A."/>
            <person name="Yoshida K."/>
            <person name="Zdobnov E."/>
            <person name="Zhang P."/>
            <person name="Zhang Y."/>
            <person name="Zimin A.V."/>
            <person name="Baldwin J."/>
            <person name="Abdouelleil A."/>
            <person name="Abdulkadir J."/>
            <person name="Abebe A."/>
            <person name="Abera B."/>
            <person name="Abreu J."/>
            <person name="Acer S.C."/>
            <person name="Aftuck L."/>
            <person name="Alexander A."/>
            <person name="An P."/>
            <person name="Anderson E."/>
            <person name="Anderson S."/>
            <person name="Arachi H."/>
            <person name="Azer M."/>
            <person name="Bachantsang P."/>
            <person name="Barry A."/>
            <person name="Bayul T."/>
            <person name="Berlin A."/>
            <person name="Bessette D."/>
            <person name="Bloom T."/>
            <person name="Blye J."/>
            <person name="Boguslavskiy L."/>
            <person name="Bonnet C."/>
            <person name="Boukhgalter B."/>
            <person name="Bourzgui I."/>
            <person name="Brown A."/>
            <person name="Cahill P."/>
            <person name="Channer S."/>
            <person name="Cheshatsang Y."/>
            <person name="Chuda L."/>
            <person name="Citroen M."/>
            <person name="Collymore A."/>
            <person name="Cooke P."/>
            <person name="Costello M."/>
            <person name="D'Aco K."/>
            <person name="Daza R."/>
            <person name="De Haan G."/>
            <person name="DeGray S."/>
            <person name="DeMaso C."/>
            <person name="Dhargay N."/>
            <person name="Dooley K."/>
            <person name="Dooley E."/>
            <person name="Doricent M."/>
            <person name="Dorje P."/>
            <person name="Dorjee K."/>
            <person name="Dupes A."/>
            <person name="Elong R."/>
            <person name="Falk J."/>
            <person name="Farina A."/>
            <person name="Faro S."/>
            <person name="Ferguson D."/>
            <person name="Fisher S."/>
            <person name="Foley C.D."/>
            <person name="Franke A."/>
            <person name="Friedrich D."/>
            <person name="Gadbois L."/>
            <person name="Gearin G."/>
            <person name="Gearin C.R."/>
            <person name="Giannoukos G."/>
            <person name="Goode T."/>
            <person name="Graham J."/>
            <person name="Grandbois E."/>
            <person name="Grewal S."/>
            <person name="Gyaltsen K."/>
            <person name="Hafez N."/>
            <person name="Hagos B."/>
            <person name="Hall J."/>
            <person name="Henson C."/>
            <person name="Hollinger A."/>
            <person name="Honan T."/>
            <person name="Huard M.D."/>
            <person name="Hughes L."/>
            <person name="Hurhula B."/>
            <person name="Husby M.E."/>
            <person name="Kamat A."/>
            <person name="Kanga B."/>
            <person name="Kashin S."/>
            <person name="Khazanovich D."/>
            <person name="Kisner P."/>
            <person name="Lance K."/>
            <person name="Lara M."/>
            <person name="Lee W."/>
            <person name="Lennon N."/>
            <person name="Letendre F."/>
            <person name="LeVine R."/>
            <person name="Lipovsky A."/>
            <person name="Liu X."/>
            <person name="Liu J."/>
            <person name="Liu S."/>
            <person name="Lokyitsang T."/>
            <person name="Lokyitsang Y."/>
            <person name="Lubonja R."/>
            <person name="Lui A."/>
            <person name="MacDonald P."/>
            <person name="Magnisalis V."/>
            <person name="Maru K."/>
            <person name="Matthews C."/>
            <person name="McCusker W."/>
            <person name="McDonough S."/>
            <person name="Mehta T."/>
            <person name="Meldrim J."/>
            <person name="Meneus L."/>
            <person name="Mihai O."/>
            <person name="Mihalev A."/>
            <person name="Mihova T."/>
            <person name="Mittelman R."/>
            <person name="Mlenga V."/>
            <person name="Montmayeur A."/>
            <person name="Mulrain L."/>
            <person name="Navidi A."/>
            <person name="Naylor J."/>
            <person name="Negash T."/>
            <person name="Nguyen T."/>
            <person name="Nguyen N."/>
            <person name="Nicol R."/>
            <person name="Norbu C."/>
            <person name="Norbu N."/>
            <person name="Novod N."/>
            <person name="O'Neill B."/>
            <person name="Osman S."/>
            <person name="Markiewicz E."/>
            <person name="Oyono O.L."/>
            <person name="Patti C."/>
            <person name="Phunkhang P."/>
            <person name="Pierre F."/>
            <person name="Priest M."/>
            <person name="Raghuraman S."/>
            <person name="Rege F."/>
            <person name="Reyes R."/>
            <person name="Rise C."/>
            <person name="Rogov P."/>
            <person name="Ross K."/>
            <person name="Ryan E."/>
            <person name="Settipalli S."/>
            <person name="Shea T."/>
            <person name="Sherpa N."/>
            <person name="Shi L."/>
            <person name="Shih D."/>
            <person name="Sparrow T."/>
            <person name="Spaulding J."/>
            <person name="Stalker J."/>
            <person name="Stange-Thomann N."/>
            <person name="Stavropoulos S."/>
            <person name="Stone C."/>
            <person name="Strader C."/>
            <person name="Tesfaye S."/>
            <person name="Thomson T."/>
            <person name="Thoulutsang Y."/>
            <person name="Thoulutsang D."/>
            <person name="Topham K."/>
            <person name="Topping I."/>
            <person name="Tsamla T."/>
            <person name="Vassiliev H."/>
            <person name="Vo A."/>
            <person name="Wangchuk T."/>
            <person name="Wangdi T."/>
            <person name="Weiand M."/>
            <person name="Wilkinson J."/>
            <person name="Wilson A."/>
            <person name="Yadav S."/>
            <person name="Young G."/>
            <person name="Yu Q."/>
            <person name="Zembek L."/>
            <person name="Zhong D."/>
            <person name="Zimmer A."/>
            <person name="Zwirko Z."/>
            <person name="Jaffe D.B."/>
            <person name="Alvarez P."/>
            <person name="Brockman W."/>
            <person name="Butler J."/>
            <person name="Chin C."/>
            <person name="Gnerre S."/>
            <person name="Grabherr M."/>
            <person name="Kleber M."/>
            <person name="Mauceli E."/>
            <person name="MacCallum I."/>
        </authorList>
    </citation>
    <scope>NUCLEOTIDE SEQUENCE [LARGE SCALE GENOMIC DNA]</scope>
    <source>
        <strain evidence="2">Rob3c / Tucson 14021-0248.25</strain>
    </source>
</reference>
<dbReference type="Proteomes" id="UP000001292">
    <property type="component" value="Unassembled WGS sequence"/>
</dbReference>
<dbReference type="EMBL" id="CH682924">
    <property type="protein sequence ID" value="EDW55847.1"/>
    <property type="molecule type" value="Genomic_DNA"/>
</dbReference>
<keyword evidence="2" id="KW-1185">Reference proteome</keyword>
<accession>B4IPQ5</accession>
<evidence type="ECO:0000313" key="2">
    <source>
        <dbReference type="Proteomes" id="UP000001292"/>
    </source>
</evidence>
<proteinExistence type="predicted"/>
<protein>
    <submittedName>
        <fullName evidence="1">GM26817</fullName>
    </submittedName>
</protein>
<name>B4IPQ5_DROSE</name>